<evidence type="ECO:0000313" key="3">
    <source>
        <dbReference type="EMBL" id="KAK6745650.1"/>
    </source>
</evidence>
<feature type="region of interest" description="Disordered" evidence="1">
    <location>
        <begin position="47"/>
        <end position="69"/>
    </location>
</feature>
<evidence type="ECO:0000256" key="2">
    <source>
        <dbReference type="SAM" id="SignalP"/>
    </source>
</evidence>
<name>A0ABR1D726_NECAM</name>
<keyword evidence="2" id="KW-0732">Signal</keyword>
<evidence type="ECO:0000313" key="4">
    <source>
        <dbReference type="Proteomes" id="UP001303046"/>
    </source>
</evidence>
<keyword evidence="4" id="KW-1185">Reference proteome</keyword>
<feature type="chain" id="PRO_5046459181" description="Secreted protein" evidence="2">
    <location>
        <begin position="25"/>
        <end position="69"/>
    </location>
</feature>
<evidence type="ECO:0000256" key="1">
    <source>
        <dbReference type="SAM" id="MobiDB-lite"/>
    </source>
</evidence>
<protein>
    <recommendedName>
        <fullName evidence="5">Secreted protein</fullName>
    </recommendedName>
</protein>
<dbReference type="EMBL" id="JAVFWL010000003">
    <property type="protein sequence ID" value="KAK6745650.1"/>
    <property type="molecule type" value="Genomic_DNA"/>
</dbReference>
<feature type="signal peptide" evidence="2">
    <location>
        <begin position="1"/>
        <end position="24"/>
    </location>
</feature>
<sequence length="69" mass="7828">MIFKPPKPRIEVFLLISLLVTVDAMSFNRSLSSDHFEKCVFGNETAPNSEKVTKSQNENTYRSPLFSCS</sequence>
<accession>A0ABR1D726</accession>
<organism evidence="3 4">
    <name type="scientific">Necator americanus</name>
    <name type="common">Human hookworm</name>
    <dbReference type="NCBI Taxonomy" id="51031"/>
    <lineage>
        <taxon>Eukaryota</taxon>
        <taxon>Metazoa</taxon>
        <taxon>Ecdysozoa</taxon>
        <taxon>Nematoda</taxon>
        <taxon>Chromadorea</taxon>
        <taxon>Rhabditida</taxon>
        <taxon>Rhabditina</taxon>
        <taxon>Rhabditomorpha</taxon>
        <taxon>Strongyloidea</taxon>
        <taxon>Ancylostomatidae</taxon>
        <taxon>Bunostominae</taxon>
        <taxon>Necator</taxon>
    </lineage>
</organism>
<evidence type="ECO:0008006" key="5">
    <source>
        <dbReference type="Google" id="ProtNLM"/>
    </source>
</evidence>
<reference evidence="3 4" key="1">
    <citation type="submission" date="2023-08" db="EMBL/GenBank/DDBJ databases">
        <title>A Necator americanus chromosomal reference genome.</title>
        <authorList>
            <person name="Ilik V."/>
            <person name="Petrzelkova K.J."/>
            <person name="Pardy F."/>
            <person name="Fuh T."/>
            <person name="Niatou-Singa F.S."/>
            <person name="Gouil Q."/>
            <person name="Baker L."/>
            <person name="Ritchie M.E."/>
            <person name="Jex A.R."/>
            <person name="Gazzola D."/>
            <person name="Li H."/>
            <person name="Toshio Fujiwara R."/>
            <person name="Zhan B."/>
            <person name="Aroian R.V."/>
            <person name="Pafco B."/>
            <person name="Schwarz E.M."/>
        </authorList>
    </citation>
    <scope>NUCLEOTIDE SEQUENCE [LARGE SCALE GENOMIC DNA]</scope>
    <source>
        <strain evidence="3 4">Aroian</strain>
        <tissue evidence="3">Whole animal</tissue>
    </source>
</reference>
<proteinExistence type="predicted"/>
<comment type="caution">
    <text evidence="3">The sequence shown here is derived from an EMBL/GenBank/DDBJ whole genome shotgun (WGS) entry which is preliminary data.</text>
</comment>
<dbReference type="Proteomes" id="UP001303046">
    <property type="component" value="Unassembled WGS sequence"/>
</dbReference>
<gene>
    <name evidence="3" type="primary">Necator_chrIII.g12788</name>
    <name evidence="3" type="ORF">RB195_012021</name>
</gene>